<evidence type="ECO:0000313" key="9">
    <source>
        <dbReference type="EMBL" id="RVU55375.1"/>
    </source>
</evidence>
<protein>
    <submittedName>
        <fullName evidence="9">Phosphatase PAP2 family protein</fullName>
    </submittedName>
</protein>
<comment type="caution">
    <text evidence="9">The sequence shown here is derived from an EMBL/GenBank/DDBJ whole genome shotgun (WGS) entry which is preliminary data.</text>
</comment>
<comment type="subcellular location">
    <subcellularLocation>
        <location evidence="1">Cell membrane</location>
        <topology evidence="1">Multi-pass membrane protein</topology>
    </subcellularLocation>
</comment>
<dbReference type="Gene3D" id="1.20.144.10">
    <property type="entry name" value="Phosphatidic acid phosphatase type 2/haloperoxidase"/>
    <property type="match status" value="2"/>
</dbReference>
<dbReference type="SUPFAM" id="SSF48317">
    <property type="entry name" value="Acid phosphatase/Vanadium-dependent haloperoxidase"/>
    <property type="match status" value="1"/>
</dbReference>
<dbReference type="InterPro" id="IPR036938">
    <property type="entry name" value="PAP2/HPO_sf"/>
</dbReference>
<dbReference type="PANTHER" id="PTHR14969:SF62">
    <property type="entry name" value="DECAPRENYLPHOSPHORYL-5-PHOSPHORIBOSE PHOSPHATASE RV3807C-RELATED"/>
    <property type="match status" value="1"/>
</dbReference>
<sequence length="189" mass="21529">MKNPFKSFDNLFINLINKRMNNKFFSFLFYNITNLGGPMFLIGLVIILFILEDNMRSLGFEIACALIVSSIIVQVLKRTFSRNRPYWILKNLNTYGIDLSDYSFPSGHSAASFSTCTIIALNYPKIALFVIFIGFLVAISRIYLAVHYPTDVLAGIIIGVISSLIVHYKLYELISTYIQNNFLGGRVLW</sequence>
<dbReference type="Pfam" id="PF01569">
    <property type="entry name" value="PAP2"/>
    <property type="match status" value="1"/>
</dbReference>
<gene>
    <name evidence="9" type="ORF">EF514_03640</name>
</gene>
<dbReference type="Proteomes" id="UP000288812">
    <property type="component" value="Unassembled WGS sequence"/>
</dbReference>
<evidence type="ECO:0000256" key="6">
    <source>
        <dbReference type="ARBA" id="ARBA00023136"/>
    </source>
</evidence>
<feature type="transmembrane region" description="Helical" evidence="7">
    <location>
        <begin position="152"/>
        <end position="171"/>
    </location>
</feature>
<dbReference type="AlphaFoldDB" id="A0A437S8F5"/>
<dbReference type="OrthoDB" id="9789113at2"/>
<evidence type="ECO:0000256" key="1">
    <source>
        <dbReference type="ARBA" id="ARBA00004651"/>
    </source>
</evidence>
<dbReference type="PANTHER" id="PTHR14969">
    <property type="entry name" value="SPHINGOSINE-1-PHOSPHATE PHOSPHOHYDROLASE"/>
    <property type="match status" value="1"/>
</dbReference>
<keyword evidence="5 7" id="KW-1133">Transmembrane helix</keyword>
<keyword evidence="10" id="KW-1185">Reference proteome</keyword>
<keyword evidence="2" id="KW-1003">Cell membrane</keyword>
<name>A0A437S8F5_9FIRM</name>
<dbReference type="GO" id="GO:0016787">
    <property type="term" value="F:hydrolase activity"/>
    <property type="evidence" value="ECO:0007669"/>
    <property type="project" value="UniProtKB-KW"/>
</dbReference>
<dbReference type="InterPro" id="IPR000326">
    <property type="entry name" value="PAP2/HPO"/>
</dbReference>
<evidence type="ECO:0000259" key="8">
    <source>
        <dbReference type="SMART" id="SM00014"/>
    </source>
</evidence>
<keyword evidence="3 7" id="KW-0812">Transmembrane</keyword>
<feature type="transmembrane region" description="Helical" evidence="7">
    <location>
        <begin position="126"/>
        <end position="146"/>
    </location>
</feature>
<evidence type="ECO:0000256" key="5">
    <source>
        <dbReference type="ARBA" id="ARBA00022989"/>
    </source>
</evidence>
<proteinExistence type="predicted"/>
<dbReference type="CDD" id="cd03392">
    <property type="entry name" value="PAP2_like_2"/>
    <property type="match status" value="1"/>
</dbReference>
<keyword evidence="4" id="KW-0378">Hydrolase</keyword>
<dbReference type="EMBL" id="RLIH01000003">
    <property type="protein sequence ID" value="RVU55375.1"/>
    <property type="molecule type" value="Genomic_DNA"/>
</dbReference>
<organism evidence="9 10">
    <name type="scientific">Anaerosphaera multitolerans</name>
    <dbReference type="NCBI Taxonomy" id="2487351"/>
    <lineage>
        <taxon>Bacteria</taxon>
        <taxon>Bacillati</taxon>
        <taxon>Bacillota</taxon>
        <taxon>Tissierellia</taxon>
        <taxon>Tissierellales</taxon>
        <taxon>Peptoniphilaceae</taxon>
        <taxon>Anaerosphaera</taxon>
    </lineage>
</organism>
<evidence type="ECO:0000256" key="3">
    <source>
        <dbReference type="ARBA" id="ARBA00022692"/>
    </source>
</evidence>
<keyword evidence="6 7" id="KW-0472">Membrane</keyword>
<feature type="domain" description="Phosphatidic acid phosphatase type 2/haloperoxidase" evidence="8">
    <location>
        <begin position="58"/>
        <end position="167"/>
    </location>
</feature>
<dbReference type="GO" id="GO:0005886">
    <property type="term" value="C:plasma membrane"/>
    <property type="evidence" value="ECO:0007669"/>
    <property type="project" value="UniProtKB-SubCell"/>
</dbReference>
<evidence type="ECO:0000256" key="7">
    <source>
        <dbReference type="SAM" id="Phobius"/>
    </source>
</evidence>
<evidence type="ECO:0000256" key="4">
    <source>
        <dbReference type="ARBA" id="ARBA00022801"/>
    </source>
</evidence>
<feature type="transmembrane region" description="Helical" evidence="7">
    <location>
        <begin position="27"/>
        <end position="51"/>
    </location>
</feature>
<evidence type="ECO:0000256" key="2">
    <source>
        <dbReference type="ARBA" id="ARBA00022475"/>
    </source>
</evidence>
<feature type="transmembrane region" description="Helical" evidence="7">
    <location>
        <begin position="57"/>
        <end position="76"/>
    </location>
</feature>
<dbReference type="SMART" id="SM00014">
    <property type="entry name" value="acidPPc"/>
    <property type="match status" value="1"/>
</dbReference>
<reference evidence="9 10" key="1">
    <citation type="submission" date="2018-11" db="EMBL/GenBank/DDBJ databases">
        <title>Genome sequencing and assembly of Anaerosphaera sp. nov., GS7-6-2.</title>
        <authorList>
            <person name="Rettenmaier R."/>
            <person name="Liebl W."/>
            <person name="Zverlov V."/>
        </authorList>
    </citation>
    <scope>NUCLEOTIDE SEQUENCE [LARGE SCALE GENOMIC DNA]</scope>
    <source>
        <strain evidence="9 10">GS7-6-2</strain>
    </source>
</reference>
<evidence type="ECO:0000313" key="10">
    <source>
        <dbReference type="Proteomes" id="UP000288812"/>
    </source>
</evidence>
<accession>A0A437S8F5</accession>